<sequence length="136" mass="15207">MNSLAKFACSQELIIGTEWGGFGDSRTLQQFMTKCDKEIDAATLTSLITGHTCETNKTTRFSVDHPGVENPSVLGCACLINRMGRRRVIIAVNGAFFRFRSTFPAILVDTITHLISYTYMVGLFKCSHNSRIFFQL</sequence>
<comment type="pathway">
    <text evidence="1">Carbohydrate degradation; glycolysis; D-glyceraldehyde 3-phosphate and glycerone phosphate from D-glucose: step 1/4.</text>
</comment>
<dbReference type="Proteomes" id="UP000699462">
    <property type="component" value="Unassembled WGS sequence"/>
</dbReference>
<keyword evidence="4" id="KW-1185">Reference proteome</keyword>
<evidence type="ECO:0000313" key="4">
    <source>
        <dbReference type="Proteomes" id="UP000699462"/>
    </source>
</evidence>
<comment type="caution">
    <text evidence="3">The sequence shown here is derived from an EMBL/GenBank/DDBJ whole genome shotgun (WGS) entry which is preliminary data.</text>
</comment>
<dbReference type="OrthoDB" id="6242228at2759"/>
<feature type="domain" description="Hexokinase C-terminal" evidence="2">
    <location>
        <begin position="9"/>
        <end position="44"/>
    </location>
</feature>
<dbReference type="GO" id="GO:0016773">
    <property type="term" value="F:phosphotransferase activity, alcohol group as acceptor"/>
    <property type="evidence" value="ECO:0007669"/>
    <property type="project" value="InterPro"/>
</dbReference>
<proteinExistence type="predicted"/>
<dbReference type="Gene3D" id="3.40.367.20">
    <property type="match status" value="1"/>
</dbReference>
<dbReference type="InterPro" id="IPR043129">
    <property type="entry name" value="ATPase_NBD"/>
</dbReference>
<dbReference type="SUPFAM" id="SSF53067">
    <property type="entry name" value="Actin-like ATPase domain"/>
    <property type="match status" value="1"/>
</dbReference>
<reference evidence="3 4" key="1">
    <citation type="submission" date="2019-07" db="EMBL/GenBank/DDBJ databases">
        <title>Annotation for the trematode Paragonimus westermani.</title>
        <authorList>
            <person name="Choi Y.-J."/>
        </authorList>
    </citation>
    <scope>NUCLEOTIDE SEQUENCE [LARGE SCALE GENOMIC DNA]</scope>
    <source>
        <strain evidence="3">180907_Pwestermani</strain>
    </source>
</reference>
<gene>
    <name evidence="3" type="ORF">P879_10198</name>
</gene>
<dbReference type="AlphaFoldDB" id="A0A8T0DES1"/>
<dbReference type="Pfam" id="PF03727">
    <property type="entry name" value="Hexokinase_2"/>
    <property type="match status" value="1"/>
</dbReference>
<dbReference type="InterPro" id="IPR022673">
    <property type="entry name" value="Hexokinase_C"/>
</dbReference>
<organism evidence="3 4">
    <name type="scientific">Paragonimus westermani</name>
    <dbReference type="NCBI Taxonomy" id="34504"/>
    <lineage>
        <taxon>Eukaryota</taxon>
        <taxon>Metazoa</taxon>
        <taxon>Spiralia</taxon>
        <taxon>Lophotrochozoa</taxon>
        <taxon>Platyhelminthes</taxon>
        <taxon>Trematoda</taxon>
        <taxon>Digenea</taxon>
        <taxon>Plagiorchiida</taxon>
        <taxon>Troglotremata</taxon>
        <taxon>Troglotrematidae</taxon>
        <taxon>Paragonimus</taxon>
    </lineage>
</organism>
<evidence type="ECO:0000313" key="3">
    <source>
        <dbReference type="EMBL" id="KAF8565378.1"/>
    </source>
</evidence>
<protein>
    <recommendedName>
        <fullName evidence="2">Hexokinase C-terminal domain-containing protein</fullName>
    </recommendedName>
</protein>
<evidence type="ECO:0000259" key="2">
    <source>
        <dbReference type="Pfam" id="PF03727"/>
    </source>
</evidence>
<dbReference type="EMBL" id="JTDF01006862">
    <property type="protein sequence ID" value="KAF8565378.1"/>
    <property type="molecule type" value="Genomic_DNA"/>
</dbReference>
<name>A0A8T0DES1_9TREM</name>
<dbReference type="GO" id="GO:0005524">
    <property type="term" value="F:ATP binding"/>
    <property type="evidence" value="ECO:0007669"/>
    <property type="project" value="InterPro"/>
</dbReference>
<accession>A0A8T0DES1</accession>
<evidence type="ECO:0000256" key="1">
    <source>
        <dbReference type="ARBA" id="ARBA00004888"/>
    </source>
</evidence>
<dbReference type="GO" id="GO:0005975">
    <property type="term" value="P:carbohydrate metabolic process"/>
    <property type="evidence" value="ECO:0007669"/>
    <property type="project" value="InterPro"/>
</dbReference>